<sequence>MSPTREEVQYRRCKTVSQAMKIALEYDRSHHVRRKNVSPPVFLQDRSRPHTNGNQQQQSAHAHPQENKPEPMEIESGTVKVSTSNSVAPASDEERVVEVEENLTSTLPTMHRENELIRRQGTCEGKPAAIMLDSGATCNVVRPGLANNMSTSGVSQVTRFDGTSSRGRSVKKGTATIGFSRYRFQVIKWPLRSAHDVILGKPWSTKFQTNIDWRSHEIFFPSMRNPPTPPVISQEALEIAAIDFKRKIKKKAYDEV</sequence>
<organism evidence="2 3">
    <name type="scientific">Plasmopara halstedii</name>
    <name type="common">Downy mildew of sunflower</name>
    <dbReference type="NCBI Taxonomy" id="4781"/>
    <lineage>
        <taxon>Eukaryota</taxon>
        <taxon>Sar</taxon>
        <taxon>Stramenopiles</taxon>
        <taxon>Oomycota</taxon>
        <taxon>Peronosporomycetes</taxon>
        <taxon>Peronosporales</taxon>
        <taxon>Peronosporaceae</taxon>
        <taxon>Plasmopara</taxon>
    </lineage>
</organism>
<dbReference type="Gene3D" id="2.40.70.10">
    <property type="entry name" value="Acid Proteases"/>
    <property type="match status" value="1"/>
</dbReference>
<dbReference type="OrthoDB" id="122605at2759"/>
<dbReference type="OMA" id="WRSHEIF"/>
<name>A0A0N7L386_PLAHL</name>
<proteinExistence type="predicted"/>
<feature type="compositionally biased region" description="Polar residues" evidence="1">
    <location>
        <begin position="50"/>
        <end position="60"/>
    </location>
</feature>
<reference evidence="3" key="1">
    <citation type="submission" date="2014-09" db="EMBL/GenBank/DDBJ databases">
        <authorList>
            <person name="Sharma Rahul"/>
            <person name="Thines Marco"/>
        </authorList>
    </citation>
    <scope>NUCLEOTIDE SEQUENCE [LARGE SCALE GENOMIC DNA]</scope>
</reference>
<dbReference type="GeneID" id="36408986"/>
<evidence type="ECO:0000256" key="1">
    <source>
        <dbReference type="SAM" id="MobiDB-lite"/>
    </source>
</evidence>
<accession>A0A0N7L386</accession>
<feature type="compositionally biased region" description="Polar residues" evidence="1">
    <location>
        <begin position="79"/>
        <end position="88"/>
    </location>
</feature>
<dbReference type="RefSeq" id="XP_024571548.1">
    <property type="nucleotide sequence ID" value="XM_024717334.1"/>
</dbReference>
<keyword evidence="3" id="KW-1185">Reference proteome</keyword>
<feature type="region of interest" description="Disordered" evidence="1">
    <location>
        <begin position="30"/>
        <end position="97"/>
    </location>
</feature>
<evidence type="ECO:0000313" key="2">
    <source>
        <dbReference type="EMBL" id="CEG35179.1"/>
    </source>
</evidence>
<dbReference type="Proteomes" id="UP000054928">
    <property type="component" value="Unassembled WGS sequence"/>
</dbReference>
<dbReference type="InterPro" id="IPR021109">
    <property type="entry name" value="Peptidase_aspartic_dom_sf"/>
</dbReference>
<evidence type="ECO:0000313" key="3">
    <source>
        <dbReference type="Proteomes" id="UP000054928"/>
    </source>
</evidence>
<dbReference type="CDD" id="cd00303">
    <property type="entry name" value="retropepsin_like"/>
    <property type="match status" value="1"/>
</dbReference>
<dbReference type="AlphaFoldDB" id="A0A0N7L386"/>
<protein>
    <submittedName>
        <fullName evidence="2">Aspartic peptidase domain</fullName>
    </submittedName>
</protein>
<dbReference type="STRING" id="4781.A0A0N7L386"/>
<dbReference type="EMBL" id="CCYD01000007">
    <property type="protein sequence ID" value="CEG35179.1"/>
    <property type="molecule type" value="Genomic_DNA"/>
</dbReference>
<dbReference type="SUPFAM" id="SSF50630">
    <property type="entry name" value="Acid proteases"/>
    <property type="match status" value="1"/>
</dbReference>